<dbReference type="PANTHER" id="PTHR13355">
    <property type="entry name" value="GLUCOSAMINE 6-PHOSPHATE N-ACETYLTRANSFERASE"/>
    <property type="match status" value="1"/>
</dbReference>
<evidence type="ECO:0000313" key="2">
    <source>
        <dbReference type="EMBL" id="QEE15617.1"/>
    </source>
</evidence>
<evidence type="ECO:0000259" key="1">
    <source>
        <dbReference type="PROSITE" id="PS51186"/>
    </source>
</evidence>
<name>A0A5B9D9V6_9ARCH</name>
<dbReference type="SUPFAM" id="SSF55729">
    <property type="entry name" value="Acyl-CoA N-acyltransferases (Nat)"/>
    <property type="match status" value="1"/>
</dbReference>
<dbReference type="InterPro" id="IPR000182">
    <property type="entry name" value="GNAT_dom"/>
</dbReference>
<keyword evidence="3" id="KW-1185">Reference proteome</keyword>
<sequence>MQEKFIIREVSLKDISDFLNLRRIMFESMEDSGELLEKSLVKAKNYFRKTIPTGEFKGWIVDSPSQIGIASGGLVIDQHPPSSSNMSGKQGYVMNLVVIEEYRRQGIGKMIMETIIKWLKTEHIEKVTLHASDMGLPLYQELGFKHGTEMWKKI</sequence>
<dbReference type="PROSITE" id="PS51186">
    <property type="entry name" value="GNAT"/>
    <property type="match status" value="1"/>
</dbReference>
<proteinExistence type="predicted"/>
<protein>
    <submittedName>
        <fullName evidence="2">GNAT family N-acetyltransferase</fullName>
        <ecNumber evidence="2">2.3.-.-</ecNumber>
    </submittedName>
</protein>
<keyword evidence="2" id="KW-0012">Acyltransferase</keyword>
<keyword evidence="2" id="KW-0808">Transferase</keyword>
<gene>
    <name evidence="2" type="ORF">DSAG12_01443</name>
</gene>
<dbReference type="InterPro" id="IPR039143">
    <property type="entry name" value="GNPNAT1-like"/>
</dbReference>
<dbReference type="OrthoDB" id="43754at2157"/>
<dbReference type="GeneID" id="41329438"/>
<dbReference type="GO" id="GO:0008080">
    <property type="term" value="F:N-acetyltransferase activity"/>
    <property type="evidence" value="ECO:0007669"/>
    <property type="project" value="TreeGrafter"/>
</dbReference>
<evidence type="ECO:0000313" key="3">
    <source>
        <dbReference type="Proteomes" id="UP000321408"/>
    </source>
</evidence>
<dbReference type="EC" id="2.3.-.-" evidence="2"/>
<dbReference type="CDD" id="cd04301">
    <property type="entry name" value="NAT_SF"/>
    <property type="match status" value="1"/>
</dbReference>
<dbReference type="AlphaFoldDB" id="A0A5B9D9V6"/>
<feature type="domain" description="N-acetyltransferase" evidence="1">
    <location>
        <begin position="5"/>
        <end position="154"/>
    </location>
</feature>
<dbReference type="RefSeq" id="WP_162306622.1">
    <property type="nucleotide sequence ID" value="NZ_CP042905.2"/>
</dbReference>
<dbReference type="Proteomes" id="UP000321408">
    <property type="component" value="Chromosome"/>
</dbReference>
<accession>A0A5B9D9V6</accession>
<reference evidence="2 3" key="1">
    <citation type="journal article" date="2020" name="Nature">
        <title>Isolation of an archaeon at the prokaryote-eukaryote interface.</title>
        <authorList>
            <person name="Imachi H."/>
            <person name="Nobu M.K."/>
            <person name="Nakahara N."/>
            <person name="Morono Y."/>
            <person name="Ogawara M."/>
            <person name="Takaki Y."/>
            <person name="Takano Y."/>
            <person name="Uematsu K."/>
            <person name="Ikuta T."/>
            <person name="Ito M."/>
            <person name="Matsui Y."/>
            <person name="Miyazaki M."/>
            <person name="Murata K."/>
            <person name="Saito Y."/>
            <person name="Sakai S."/>
            <person name="Song C."/>
            <person name="Tasumi E."/>
            <person name="Yamanaka Y."/>
            <person name="Yamaguchi T."/>
            <person name="Kamagata Y."/>
            <person name="Tamaki H."/>
            <person name="Takai K."/>
        </authorList>
    </citation>
    <scope>NUCLEOTIDE SEQUENCE [LARGE SCALE GENOMIC DNA]</scope>
    <source>
        <strain evidence="2 3">MK-D1</strain>
    </source>
</reference>
<reference evidence="2 3" key="2">
    <citation type="journal article" date="2024" name="Int. J. Syst. Evol. Microbiol.">
        <title>Promethearchaeum syntrophicum gen. nov., sp. nov., an anaerobic, obligately syntrophic archaeon, the first isolate of the lineage 'Asgard' archaea, and proposal of the new archaeal phylum Promethearchaeota phyl. nov. and kingdom Promethearchaeati regn. nov.</title>
        <authorList>
            <person name="Imachi H."/>
            <person name="Nobu M.K."/>
            <person name="Kato S."/>
            <person name="Takaki Y."/>
            <person name="Miyazaki M."/>
            <person name="Miyata M."/>
            <person name="Ogawara M."/>
            <person name="Saito Y."/>
            <person name="Sakai S."/>
            <person name="Tahara Y.O."/>
            <person name="Takano Y."/>
            <person name="Tasumi E."/>
            <person name="Uematsu K."/>
            <person name="Yoshimura T."/>
            <person name="Itoh T."/>
            <person name="Ohkuma M."/>
            <person name="Takai K."/>
        </authorList>
    </citation>
    <scope>NUCLEOTIDE SEQUENCE [LARGE SCALE GENOMIC DNA]</scope>
    <source>
        <strain evidence="2 3">MK-D1</strain>
    </source>
</reference>
<dbReference type="KEGG" id="psyt:DSAG12_01443"/>
<dbReference type="Gene3D" id="3.40.630.30">
    <property type="match status" value="1"/>
</dbReference>
<organism evidence="2 3">
    <name type="scientific">Promethearchaeum syntrophicum</name>
    <dbReference type="NCBI Taxonomy" id="2594042"/>
    <lineage>
        <taxon>Archaea</taxon>
        <taxon>Promethearchaeati</taxon>
        <taxon>Promethearchaeota</taxon>
        <taxon>Promethearchaeia</taxon>
        <taxon>Promethearchaeales</taxon>
        <taxon>Promethearchaeaceae</taxon>
        <taxon>Promethearchaeum</taxon>
    </lineage>
</organism>
<dbReference type="InterPro" id="IPR016181">
    <property type="entry name" value="Acyl_CoA_acyltransferase"/>
</dbReference>
<dbReference type="EMBL" id="CP042905">
    <property type="protein sequence ID" value="QEE15617.1"/>
    <property type="molecule type" value="Genomic_DNA"/>
</dbReference>
<dbReference type="Pfam" id="PF00583">
    <property type="entry name" value="Acetyltransf_1"/>
    <property type="match status" value="1"/>
</dbReference>
<dbReference type="PANTHER" id="PTHR13355:SF15">
    <property type="entry name" value="GCN5-RELATED N-ACETYLTRANSFERASE 3, CHLOROPLASTIC"/>
    <property type="match status" value="1"/>
</dbReference>